<keyword evidence="3" id="KW-1133">Transmembrane helix</keyword>
<dbReference type="Pfam" id="PF14312">
    <property type="entry name" value="FG-GAP_2"/>
    <property type="match status" value="1"/>
</dbReference>
<feature type="chain" id="PRO_5039898679" evidence="4">
    <location>
        <begin position="22"/>
        <end position="4744"/>
    </location>
</feature>
<keyword evidence="3" id="KW-0812">Transmembrane</keyword>
<keyword evidence="6" id="KW-1185">Reference proteome</keyword>
<evidence type="ECO:0000313" key="5">
    <source>
        <dbReference type="EMBL" id="GIQ79391.1"/>
    </source>
</evidence>
<reference evidence="5 6" key="1">
    <citation type="journal article" date="2018" name="PLoS ONE">
        <title>The draft genome of Kipferlia bialata reveals reductive genome evolution in fornicate parasites.</title>
        <authorList>
            <person name="Tanifuji G."/>
            <person name="Takabayashi S."/>
            <person name="Kume K."/>
            <person name="Takagi M."/>
            <person name="Nakayama T."/>
            <person name="Kamikawa R."/>
            <person name="Inagaki Y."/>
            <person name="Hashimoto T."/>
        </authorList>
    </citation>
    <scope>NUCLEOTIDE SEQUENCE [LARGE SCALE GENOMIC DNA]</scope>
    <source>
        <strain evidence="5">NY0173</strain>
    </source>
</reference>
<dbReference type="InterPro" id="IPR013517">
    <property type="entry name" value="FG-GAP"/>
</dbReference>
<feature type="repeat" description="FG-GAP" evidence="1">
    <location>
        <begin position="4121"/>
        <end position="4176"/>
    </location>
</feature>
<name>A0A9K3GEL3_9EUKA</name>
<dbReference type="PANTHER" id="PTHR36220">
    <property type="entry name" value="UNNAMED PRODUCT"/>
    <property type="match status" value="1"/>
</dbReference>
<organism evidence="5 6">
    <name type="scientific">Kipferlia bialata</name>
    <dbReference type="NCBI Taxonomy" id="797122"/>
    <lineage>
        <taxon>Eukaryota</taxon>
        <taxon>Metamonada</taxon>
        <taxon>Carpediemonas-like organisms</taxon>
        <taxon>Kipferlia</taxon>
    </lineage>
</organism>
<comment type="caution">
    <text evidence="5">The sequence shown here is derived from an EMBL/GenBank/DDBJ whole genome shotgun (WGS) entry which is preliminary data.</text>
</comment>
<keyword evidence="4" id="KW-0732">Signal</keyword>
<sequence>MRISLVLWCLILLLLALLTAAQSPGPPDASKTPLWSQKGRQPALRGIVRAPEDMAMHPAAHSPPPSSLPTPKDVDTDVSSDGVLFPSVQVKGTTLDIIPSWPVTVYPLHVEDSQLLFTFDTDASDGVWEHYPTYDYTTTLTIPSEPTLSVSICSQSTSECTVSTPSHDASILDTYSTPLPYTVTQGWVECTLTVQDCTVVVQNVYDTPDVTEYIGEVSLSLPVYVHMDTFPLSHVSLFDLPTSMCPESSVSVCGNVAAIGCPFQYESDGVTRDTSYPGAVYIYARESEIHPWIQSEYSSPLTGDALYGTSVSLYQESEGIVELAVSIPSLDTVSFSRWSVDGVIVTYLSQQPVSVDLKLPDIVAEEDKTAARDYMVPLPMARSERFLLVADKNKSRPGEKKGVVHSFWKDLGTGVWSYHMAIYGATEGGVTFGAGVAINPSETHVAVSTYLTADRDTGENTSVFMFAYDDWDEWWKDGEVSVHGYGPLDRRVINDGTSYRHSVAMTDDTLVIGTPDIDHYSYWWGLATVLTKDTINGDWTYQGQIEAPLSTSFGYHVSVAESEDGTPLLAVSDPMYGPISLSDASVRVYRVDSIVGEVEASGIEVRMGGVAPAFDGQTVVDGGAHSMAQWTSLETGPSYIRPLSRTHVVSSPSSAHIHCDLYDDLHDSSQGDVSLVYTTPSTSTVLSTVTGQLELDHSFSLDAGVDDTLFFHAVPGDHEWEDHTHSLLSVTDSDYYLPTYLKVDIVAETDLPTLHYIEGFHPIFKYSTELCFSVSDADHTPVPNICCMGLSVDGGDPITAVYDADRECYSVSMAGPLSQGNADVSLDVPLGEYQGTTLSTTVYVYGDVNTLSVDGIPGSVSTGEIMDVEVTLRDGDSMVLPYDDGYLCSVYVTTDPDVESVNGGEGTTVVAVWDTAVSLFRSSVTSTSTQADRVDVSVECVYEDGGQTQTYYKDASYEISVRKAEADPAACSVSMTSSATLLDISATGSYNVTAGTGFGIDVVLVDENGNPMPDADLDVMVGGGSLTASYDSPSDTFSCVGETGDYTTARTYLVTLSVASIGIDEFDLVILPEDTPSDTESDVTVNGSADAVAGVNASVTVTFKDRFGNTIEYDSVVGGIDGSTDPLTGDSGTYSGSLPTPTVSGSYSLEMVGTLDGTSYTITRTVSVLAGPVVSGTVLTPSVFAATETTTLTGTLADMYDNIPLCGVGSLTLSFTDDYATSSSCTCSDSTYICDIVHDTGCTAPSEEQDIYAWLDGEYIGFTSVTVETHIVEAVPSGPLYVETPELQFVLLDTYGTEIPSLSPLLVMIDSDVVGYDFDDGLDCYIATVPSGIGLGVHDLSVTVNDPTYPLAIVVASVNVYGPLFGITPDATSYSTVAGESLSLGFTLTDDNGAPIPHSDVYQCIVTVTTDGGVTEINAGDGTEFDAVAAIESGVFSVDVISVSSEVTEISYLAECSTSTGPLDTVSGTVPLDLSPAHASSEESYVFATSGSNSLESGILDSVAGEGFSIALSLYDVYSNSVVVEAEDVEVTVTASDSSETHLGASLLGTMYSIWASGALFTVAETLSVDIAVSDQTAFSMSFTVNVYADVSTYEALSTVTVGDLLSADQTAPWPLFLGEDGLYTGSVTAPTTPGDVDVIVVGHMGEATYSLTDSVSVVHGDVSDYVMVETSIDADTTTTMHVTTVDCFGNVVPPNGVDLLCSSLNDTDFPSWSFCTETDTAYECEVTHDIAPEPTATVHIFYGGMTIGSSTVDVIVHLDQVVVDPLFSLSQNLPFTILDQYGDDVGDIGTVSVSFDGTLAGMATFDQDESCYMVDVPAAMPTLGSHSMSVTVSESSYPTVTLSETFSVYGQLDSVIVDEMTLPVTAGDPVLVTVSLEDANGTTLYVTDTVYSCVVSVDSDVGVLSQTSVDAEWDAAEEWFSAAVTSTSTLCTELLVTAECVVSEGGQTDTVILSVPFTVVPAAVDTESCIVSLLADAVAVGDAVDTFDLTAGSTLSVSVTLLDVYLNPLTTLDDVSVEAVKSLAVSFDSDTHEYSTDAFWTSVQSLDVIVSCAAGVLREFTVNVTPDTAGPIDTVLSINGGVSAVEVGSSVDVSADFSDEFGNVIEFDSVTCGFGSVAAATNDMAWASGSYAASMSATIVARDVDVYFVGTVGDVIHTASMTLTLEAGGPDNWSLITPSYLKASSVTSITLRVNDGYGNVLTSPGLLRFALGTDDAGSETAISHNTTECDNDADSYLCIVDCDLDPAPVAYLYVWCDDVFIGVQAVSMVLHLDSVSFLPQYTGADTVRFHVLDDYGVSVVDLSPVTLTHEGVTVDATFDSEHQWYTAPAPSTSGPGVHSVSVSVSDTDYPDLTVSSSVAEYGPVSSISASGIPVSVVAGEEMSVSVELLDGEGVLLPVDGAYVCTVTVTTDVGGHLDGGAGTEYTADYDQTLNVYTASVSSLSTEAVDVQISAECVSGVLSPDIATSCVPLTVEASAVDPASTDVLFETGGVSLGLSTDALTAGAALSVSVLPYDMYGNGVSGSTCTSEIMNALGDMIVESTAVEADDNSYTIDIEALTLTEAGVYDIYVTVDGVSIDVYTLSVVSENAPSEELSAVTLGGGATSVTAGSTVDVSVAFVDTFGNSIEYDTVDGAFAGGEAVPMSTIATIGEYSGSIVAPTLAGDTTLTVTGHIGGVTYSLDMDLSVSACRATHIHTLDSTGITAAGVTTLSVEVHDIYNNVVGCGAALLVSLGDTMGSASECVDSGSTYTCDITHDIDPSSDVSIHSWFGGVYLGTATEPVIVNLDSVVTLPILSTSSTLRFSVFDVYGVSVCDLTSVSVTCEGVSTDACYDSDAECYTTQLSIVSGDSPHSLTLYIADAAYPDVNLTTSFTAYGPLDTITSSDITTLVTAGEDFDLTLTLLDSEGTTLPLDPEYTCTVSITTDAGSMTVNGGLGSVYVATLSGPEHVYTSSVSSVSSESDSVLVTADCMFADMADTVTVSVPLTVQPSEVDAFSSGYTVTSEGVDLVAGSDSLYTITAGRGWGVAVTVCDEYGNPVSDGCVVSVSSTPATEEPSLLGSQDAQVSGVIFTVDPAGYTHAETHTVELMGNDLLIGSFTLNVVADMTPSDTESTISVNGGEVLVAGTDVPVTADIRDMYGNSIQYDSVTCEVEGVDGSTLLVSDGDGSVSGTLSMPTTVGDVTLDLVGIFGADRYTLSSTLETVPSVAAYAEVSTSTLWSGEVSTASVVVTDQYNNPVALGTTLSASLSDVVDTASECIWVDTQYECYVTTLAVPGTTVDIYLWHEGTSLGGHTLDVMGSIDSVVVNPVFESDESIELVLMNASGAEMSVDSISVAVDSGYPIVVTCDSDSASCSVPLAQSLSTGSHTVDVSVTQDGYSDDVVSATFNVFGGIHSVESTHPTLTCDAGEAATLAVSLLDTAGSVLPADSSYKCTVQATVISSDTTSGESVDLEEDSGVYSASLTLFSVDDTSIMVVAECATESQRFTDVVYLEMPLEVTPGDPDPSESVVCLQYPDGASHYCLDVNSHNVTAGQGFSVITHLHDIYGNHVTSEYAAVRLLVDGLDSVSLDTVYDTNTQSFTLDVLGEDYTIIQHLEVSVMVGDIPIRVFDLDIVPETSASLAMSTVSVNSGQDVLVSDSVSVSVVPRDSYGNLIHYDRVSAGFLKRSLAHMELAFDGTDTYSGTLSAPRIAGDIPLYMHCSLGNHRSDLEATVSIHAGDGSTFCVQSPTHLIASTFNGISVAILDEYGNARVGDHTPLSVAYTDDVTAAIPCAAGDDTYSCLLPSPPVNVSVATVYAWYNSSALGEHSMRIVGATPDSEYSIVSPSSAVAGSAVQVHVSLFANGGVRVLSGNLEQDVSLQWGESSSDAVPATYSATSQAWVCGLTAPTTSGAQSLNVYLNGTLFLTHSVEVEDMVPDATRSTMSPSIAPTDSAQTYTISLRNDLGSSIRTTSTTVSVGWEDGTQTLASLDSQSGSYTVSLPAPDTVGPSILEVYCDGAYLMSHTVVAFAPVLSFESDPVTEITDHAEYGYGNVVATSDNWKAVSAPTDGLVDRGVVYFYAAGTTDVSLSQVVYADQPSESGLFGYAMCLTEADDGSGIAYIGHPGVEAVEVYQETDGVWNYTRTVEAPDGTEGDGFGSSVACSGTRLLVGAPNTYSSLVSESGAAFMYSCTDGVCEYAQRLQASVPTAEAHLGSKVALSGDVAVLTTSEDTGSETLVYEYASALSQWELSASIPYGGGDIAVSDGILAIASAEFDSGFGVFSADTEWGTVGYVSEESVDESSPSLDYSSKSVTTQTTTLSLAGGTLVVASSDSSHVSGSVTAYTLDDSSGVFVGTSPIITSTRAPASVSLDNNGNLVVGSYSAAGFGLSQFNLATPAALVFDGAQGAYVQGTPNVELSYHFMDTLGGSVPLNDGVSLTVGDSLVNGVKDGSLVRYTSTVDIPVTVGPNSIVAKPASDADLLVGGMMVTVGPASPDTSEVLTDTAVAGTATPLSAVLKSAYGDVNDIPQDVSIAWTNEDGTVTSVASIDSDTGEYTAVLSGGTRAGLASVVVSVGDDPVFMTKSISILPDSPHPASSSVTLPETVSSDATVPFDTHVLDQYGNVCDGRSVTVMMNSMETAEAEWNEETQSYVAMVTLPTEGETDFQVLVDGEALLSVNVSVDGYPLEAYIAVGMLGIGLCGLSVAWVFSKCSRKDTKLELLNFEPDVTVMSVVQQPRHAAFNTDPRNQGHGLGRGFTFDYELKNAS</sequence>
<protein>
    <submittedName>
        <fullName evidence="5">Uncharacterized protein</fullName>
    </submittedName>
</protein>
<proteinExistence type="predicted"/>
<keyword evidence="3" id="KW-0472">Membrane</keyword>
<dbReference type="Proteomes" id="UP000265618">
    <property type="component" value="Unassembled WGS sequence"/>
</dbReference>
<evidence type="ECO:0000256" key="4">
    <source>
        <dbReference type="SAM" id="SignalP"/>
    </source>
</evidence>
<gene>
    <name evidence="5" type="ORF">KIPB_000034</name>
</gene>
<evidence type="ECO:0000256" key="3">
    <source>
        <dbReference type="SAM" id="Phobius"/>
    </source>
</evidence>
<evidence type="ECO:0000256" key="1">
    <source>
        <dbReference type="PROSITE-ProRule" id="PRU00803"/>
    </source>
</evidence>
<dbReference type="PANTHER" id="PTHR36220:SF1">
    <property type="entry name" value="GAMMA TUBULIN COMPLEX COMPONENT C-TERMINAL DOMAIN-CONTAINING PROTEIN"/>
    <property type="match status" value="1"/>
</dbReference>
<dbReference type="EMBL" id="BDIP01000002">
    <property type="protein sequence ID" value="GIQ79391.1"/>
    <property type="molecule type" value="Genomic_DNA"/>
</dbReference>
<accession>A0A9K3GEL3</accession>
<evidence type="ECO:0000313" key="6">
    <source>
        <dbReference type="Proteomes" id="UP000265618"/>
    </source>
</evidence>
<feature type="signal peptide" evidence="4">
    <location>
        <begin position="1"/>
        <end position="21"/>
    </location>
</feature>
<dbReference type="PROSITE" id="PS51470">
    <property type="entry name" value="FG_GAP"/>
    <property type="match status" value="1"/>
</dbReference>
<dbReference type="InterPro" id="IPR013519">
    <property type="entry name" value="Int_alpha_beta-p"/>
</dbReference>
<feature type="region of interest" description="Disordered" evidence="2">
    <location>
        <begin position="56"/>
        <end position="75"/>
    </location>
</feature>
<evidence type="ECO:0000256" key="2">
    <source>
        <dbReference type="SAM" id="MobiDB-lite"/>
    </source>
</evidence>
<feature type="transmembrane region" description="Helical" evidence="3">
    <location>
        <begin position="4666"/>
        <end position="4686"/>
    </location>
</feature>